<dbReference type="InParanoid" id="G1TC76"/>
<dbReference type="PaxDb" id="9986-ENSOCUP00000014367"/>
<feature type="region of interest" description="Disordered" evidence="3">
    <location>
        <begin position="172"/>
        <end position="233"/>
    </location>
</feature>
<dbReference type="GO" id="GO:0071013">
    <property type="term" value="C:catalytic step 2 spliceosome"/>
    <property type="evidence" value="ECO:0007669"/>
    <property type="project" value="TreeGrafter"/>
</dbReference>
<evidence type="ECO:0000313" key="5">
    <source>
        <dbReference type="Ensembl" id="ENSOCUP00000014367.4"/>
    </source>
</evidence>
<keyword evidence="1 2" id="KW-0694">RNA-binding</keyword>
<dbReference type="Bgee" id="ENSOCUG00000016715">
    <property type="expression patterns" value="Expressed in testis and 5 other cell types or tissues"/>
</dbReference>
<dbReference type="Proteomes" id="UP000001811">
    <property type="component" value="Unplaced"/>
</dbReference>
<dbReference type="SUPFAM" id="SSF54928">
    <property type="entry name" value="RNA-binding domain, RBD"/>
    <property type="match status" value="1"/>
</dbReference>
<feature type="compositionally biased region" description="Low complexity" evidence="3">
    <location>
        <begin position="886"/>
        <end position="895"/>
    </location>
</feature>
<feature type="compositionally biased region" description="Basic and acidic residues" evidence="3">
    <location>
        <begin position="549"/>
        <end position="571"/>
    </location>
</feature>
<dbReference type="Gene3D" id="3.30.70.330">
    <property type="match status" value="1"/>
</dbReference>
<organism evidence="5 6">
    <name type="scientific">Oryctolagus cuniculus</name>
    <name type="common">Rabbit</name>
    <dbReference type="NCBI Taxonomy" id="9986"/>
    <lineage>
        <taxon>Eukaryota</taxon>
        <taxon>Metazoa</taxon>
        <taxon>Chordata</taxon>
        <taxon>Craniata</taxon>
        <taxon>Vertebrata</taxon>
        <taxon>Euteleostomi</taxon>
        <taxon>Mammalia</taxon>
        <taxon>Eutheria</taxon>
        <taxon>Euarchontoglires</taxon>
        <taxon>Glires</taxon>
        <taxon>Lagomorpha</taxon>
        <taxon>Leporidae</taxon>
        <taxon>Oryctolagus</taxon>
    </lineage>
</organism>
<dbReference type="Pfam" id="PF24905">
    <property type="entry name" value="TTC3_9th"/>
    <property type="match status" value="1"/>
</dbReference>
<keyword evidence="6" id="KW-1185">Reference proteome</keyword>
<reference evidence="5" key="2">
    <citation type="submission" date="2025-08" db="UniProtKB">
        <authorList>
            <consortium name="Ensembl"/>
        </authorList>
    </citation>
    <scope>IDENTIFICATION</scope>
    <source>
        <strain evidence="5">Thorbecke</strain>
    </source>
</reference>
<dbReference type="AlphaFoldDB" id="G1TC76"/>
<evidence type="ECO:0000259" key="4">
    <source>
        <dbReference type="PROSITE" id="PS50102"/>
    </source>
</evidence>
<evidence type="ECO:0000256" key="3">
    <source>
        <dbReference type="SAM" id="MobiDB-lite"/>
    </source>
</evidence>
<dbReference type="HOGENOM" id="CLU_010942_0_0_1"/>
<dbReference type="InterPro" id="IPR012677">
    <property type="entry name" value="Nucleotide-bd_a/b_plait_sf"/>
</dbReference>
<dbReference type="PANTHER" id="PTHR48026:SF8">
    <property type="entry name" value="RNA-BINDING PROTEIN 44"/>
    <property type="match status" value="1"/>
</dbReference>
<dbReference type="FunCoup" id="G1TC76">
    <property type="interactions" value="56"/>
</dbReference>
<dbReference type="Ensembl" id="ENSOCUT00000016714.4">
    <property type="protein sequence ID" value="ENSOCUP00000014367.4"/>
    <property type="gene ID" value="ENSOCUG00000016715.4"/>
</dbReference>
<dbReference type="InterPro" id="IPR035979">
    <property type="entry name" value="RBD_domain_sf"/>
</dbReference>
<feature type="region of interest" description="Disordered" evidence="3">
    <location>
        <begin position="880"/>
        <end position="915"/>
    </location>
</feature>
<reference evidence="5 6" key="1">
    <citation type="journal article" date="2011" name="Nature">
        <title>A high-resolution map of human evolutionary constraint using 29 mammals.</title>
        <authorList>
            <person name="Lindblad-Toh K."/>
            <person name="Garber M."/>
            <person name="Zuk O."/>
            <person name="Lin M.F."/>
            <person name="Parker B.J."/>
            <person name="Washietl S."/>
            <person name="Kheradpour P."/>
            <person name="Ernst J."/>
            <person name="Jordan G."/>
            <person name="Mauceli E."/>
            <person name="Ward L.D."/>
            <person name="Lowe C.B."/>
            <person name="Holloway A.K."/>
            <person name="Clamp M."/>
            <person name="Gnerre S."/>
            <person name="Alfoldi J."/>
            <person name="Beal K."/>
            <person name="Chang J."/>
            <person name="Clawson H."/>
            <person name="Cuff J."/>
            <person name="Di Palma F."/>
            <person name="Fitzgerald S."/>
            <person name="Flicek P."/>
            <person name="Guttman M."/>
            <person name="Hubisz M.J."/>
            <person name="Jaffe D.B."/>
            <person name="Jungreis I."/>
            <person name="Kent W.J."/>
            <person name="Kostka D."/>
            <person name="Lara M."/>
            <person name="Martins A.L."/>
            <person name="Massingham T."/>
            <person name="Moltke I."/>
            <person name="Raney B.J."/>
            <person name="Rasmussen M.D."/>
            <person name="Robinson J."/>
            <person name="Stark A."/>
            <person name="Vilella A.J."/>
            <person name="Wen J."/>
            <person name="Xie X."/>
            <person name="Zody M.C."/>
            <person name="Baldwin J."/>
            <person name="Bloom T."/>
            <person name="Chin C.W."/>
            <person name="Heiman D."/>
            <person name="Nicol R."/>
            <person name="Nusbaum C."/>
            <person name="Young S."/>
            <person name="Wilkinson J."/>
            <person name="Worley K.C."/>
            <person name="Kovar C.L."/>
            <person name="Muzny D.M."/>
            <person name="Gibbs R.A."/>
            <person name="Cree A."/>
            <person name="Dihn H.H."/>
            <person name="Fowler G."/>
            <person name="Jhangiani S."/>
            <person name="Joshi V."/>
            <person name="Lee S."/>
            <person name="Lewis L.R."/>
            <person name="Nazareth L.V."/>
            <person name="Okwuonu G."/>
            <person name="Santibanez J."/>
            <person name="Warren W.C."/>
            <person name="Mardis E.R."/>
            <person name="Weinstock G.M."/>
            <person name="Wilson R.K."/>
            <person name="Delehaunty K."/>
            <person name="Dooling D."/>
            <person name="Fronik C."/>
            <person name="Fulton L."/>
            <person name="Fulton B."/>
            <person name="Graves T."/>
            <person name="Minx P."/>
            <person name="Sodergren E."/>
            <person name="Birney E."/>
            <person name="Margulies E.H."/>
            <person name="Herrero J."/>
            <person name="Green E.D."/>
            <person name="Haussler D."/>
            <person name="Siepel A."/>
            <person name="Goldman N."/>
            <person name="Pollard K.S."/>
            <person name="Pedersen J.S."/>
            <person name="Lander E.S."/>
            <person name="Kellis M."/>
        </authorList>
    </citation>
    <scope>NUCLEOTIDE SEQUENCE [LARGE SCALE GENOMIC DNA]</scope>
    <source>
        <strain evidence="6">Thorbecke</strain>
    </source>
</reference>
<sequence>MMQAPAVTETASGNGSHRSGGALQRDRPSNTKKEDVSPSCRGCNEVKPTFPGDDWGSSALEQRTNDREISSVDKTGLAELSLSGSQVTNVASTYSQSSELEDSVECRYLNETYSVHLSESKLKNESLVHLNLQLDPEIQKEEEMFFDILEHQGDKTAGLERICEIPKDDCKATAADTPKRDNDEDSQQEYHSAEEQEYVSSCLPSDRSKTLSVSTPEAVELGNSGCEGKRASSLEDNRVRWEGGSVISLDSWDIYDGAESPRVSRSRGSVAGKEHQDPERGGSGERGASLLYHTAPDDTVPRSSSLGNHASPSPRAFMTPQKALKAKIYTEKVKSQITESKDFCGSTTAENKILQHLEGSSMLPKNTALAALLQPCGDCAAPWSPGLDASGVSACAYSQYPSIQSTPDPALGFAVPPPRLAVRDHQALKAGGLLTVAGGSTVKQPCFYGVADARPESATSAARCVVRVHQAVDVSADFRARFTASRATSARASVVSASTNTEITMMNKRRPAGSASEKQRSVACNTDWPDGEDARGPAPEASGASDGHVLSEDSQELRKTSDTTDLKNHPERGLQAAADAEGGGPSVCCRRLLQRARDAELHLLSARYQLCQRHGCDLYRLVTENREGLNRNLSSNSAKKELGSALLSVLGALRVRYESLKEKIHKGIPLEELPPLAMESKLLSTFSAFASRLMKEEPHVFSGADSELDNQSACEVDMSSGLKKTPSQCRRYQEVSDNWFDAKENLTGADFSGIQENQVEQEQWNPKFTPELKNVEPSGKDKGFLIHVGGLCPSVSEADLRSHFQKYQVSAISIDDSSSNYRYASLAFKKNSDAKMAVKEMNGVEISGRAVNVRLVKTPGECASPLPSTRGNRARVGHLEKTNQEAHSAPSASRPPRTRPRQRGPEQDSEFFPLDQHVKKNCKQIESARLLPGVQFVPPHSLNMRSFTKIVKRLAELHPEVSRDQLIDALQEVRTNHHGFLNGLPIHTIVEMTSSVLRDSASS</sequence>
<dbReference type="InterPro" id="IPR000504">
    <property type="entry name" value="RRM_dom"/>
</dbReference>
<feature type="compositionally biased region" description="Basic and acidic residues" evidence="3">
    <location>
        <begin position="272"/>
        <end position="283"/>
    </location>
</feature>
<dbReference type="PANTHER" id="PTHR48026">
    <property type="entry name" value="HOMOLOGOUS TO DROSOPHILA SQD (SQUID) PROTEIN"/>
    <property type="match status" value="1"/>
</dbReference>
<feature type="region of interest" description="Disordered" evidence="3">
    <location>
        <begin position="504"/>
        <end position="571"/>
    </location>
</feature>
<protein>
    <submittedName>
        <fullName evidence="5">RNA binding motif protein 44</fullName>
    </submittedName>
</protein>
<evidence type="ECO:0000313" key="6">
    <source>
        <dbReference type="Proteomes" id="UP000001811"/>
    </source>
</evidence>
<dbReference type="InterPro" id="IPR056870">
    <property type="entry name" value="TTC3/DZIP3/RBM44-like_helical"/>
</dbReference>
<feature type="compositionally biased region" description="Polar residues" evidence="3">
    <location>
        <begin position="301"/>
        <end position="311"/>
    </location>
</feature>
<feature type="compositionally biased region" description="Basic and acidic residues" evidence="3">
    <location>
        <begin position="24"/>
        <end position="36"/>
    </location>
</feature>
<evidence type="ECO:0000256" key="1">
    <source>
        <dbReference type="ARBA" id="ARBA00022884"/>
    </source>
</evidence>
<dbReference type="eggNOG" id="ENOG502S2NU">
    <property type="taxonomic scope" value="Eukaryota"/>
</dbReference>
<dbReference type="GO" id="GO:0000398">
    <property type="term" value="P:mRNA splicing, via spliceosome"/>
    <property type="evidence" value="ECO:0007669"/>
    <property type="project" value="TreeGrafter"/>
</dbReference>
<reference evidence="5" key="3">
    <citation type="submission" date="2025-09" db="UniProtKB">
        <authorList>
            <consortium name="Ensembl"/>
        </authorList>
    </citation>
    <scope>IDENTIFICATION</scope>
    <source>
        <strain evidence="5">Thorbecke</strain>
    </source>
</reference>
<dbReference type="SMART" id="SM00360">
    <property type="entry name" value="RRM"/>
    <property type="match status" value="1"/>
</dbReference>
<dbReference type="PROSITE" id="PS50102">
    <property type="entry name" value="RRM"/>
    <property type="match status" value="1"/>
</dbReference>
<feature type="region of interest" description="Disordered" evidence="3">
    <location>
        <begin position="1"/>
        <end position="70"/>
    </location>
</feature>
<dbReference type="GO" id="GO:0003730">
    <property type="term" value="F:mRNA 3'-UTR binding"/>
    <property type="evidence" value="ECO:0007669"/>
    <property type="project" value="TreeGrafter"/>
</dbReference>
<accession>G1TC76</accession>
<feature type="domain" description="RRM" evidence="4">
    <location>
        <begin position="784"/>
        <end position="858"/>
    </location>
</feature>
<dbReference type="SMR" id="G1TC76"/>
<dbReference type="Pfam" id="PF00076">
    <property type="entry name" value="RRM_1"/>
    <property type="match status" value="1"/>
</dbReference>
<dbReference type="GeneTree" id="ENSGT00390000016508"/>
<feature type="region of interest" description="Disordered" evidence="3">
    <location>
        <begin position="259"/>
        <end position="318"/>
    </location>
</feature>
<proteinExistence type="predicted"/>
<name>G1TC76_RABIT</name>
<dbReference type="STRING" id="9986.ENSOCUP00000014367"/>
<feature type="compositionally biased region" description="Basic and acidic residues" evidence="3">
    <location>
        <begin position="172"/>
        <end position="182"/>
    </location>
</feature>
<evidence type="ECO:0000256" key="2">
    <source>
        <dbReference type="PROSITE-ProRule" id="PRU00176"/>
    </source>
</evidence>
<gene>
    <name evidence="5" type="primary">RBM44</name>
</gene>